<evidence type="ECO:0000313" key="4">
    <source>
        <dbReference type="Proteomes" id="UP000630445"/>
    </source>
</evidence>
<evidence type="ECO:0000313" key="3">
    <source>
        <dbReference type="EMBL" id="KAF7172443.1"/>
    </source>
</evidence>
<keyword evidence="4" id="KW-1185">Reference proteome</keyword>
<feature type="region of interest" description="Disordered" evidence="1">
    <location>
        <begin position="312"/>
        <end position="373"/>
    </location>
</feature>
<evidence type="ECO:0000313" key="2">
    <source>
        <dbReference type="EMBL" id="KAF7116704.1"/>
    </source>
</evidence>
<dbReference type="EMBL" id="JACBAD010002100">
    <property type="protein sequence ID" value="KAF7116704.1"/>
    <property type="molecule type" value="Genomic_DNA"/>
</dbReference>
<proteinExistence type="predicted"/>
<organism evidence="3 5">
    <name type="scientific">Aspergillus hiratsukae</name>
    <dbReference type="NCBI Taxonomy" id="1194566"/>
    <lineage>
        <taxon>Eukaryota</taxon>
        <taxon>Fungi</taxon>
        <taxon>Dikarya</taxon>
        <taxon>Ascomycota</taxon>
        <taxon>Pezizomycotina</taxon>
        <taxon>Eurotiomycetes</taxon>
        <taxon>Eurotiomycetidae</taxon>
        <taxon>Eurotiales</taxon>
        <taxon>Aspergillaceae</taxon>
        <taxon>Aspergillus</taxon>
        <taxon>Aspergillus subgen. Fumigati</taxon>
    </lineage>
</organism>
<reference evidence="3" key="1">
    <citation type="submission" date="2020-06" db="EMBL/GenBank/DDBJ databases">
        <title>Draft genome sequences of strains closely related to Aspergillus parafelis and Aspergillus hiratsukae.</title>
        <authorList>
            <person name="Dos Santos R.A.C."/>
            <person name="Rivero-Menendez O."/>
            <person name="Steenwyk J.L."/>
            <person name="Mead M.E."/>
            <person name="Goldman G.H."/>
            <person name="Alastruey-Izquierdo A."/>
            <person name="Rokas A."/>
        </authorList>
    </citation>
    <scope>NUCLEOTIDE SEQUENCE</scope>
    <source>
        <strain evidence="2">CNM-CM5793</strain>
        <strain evidence="3">CNM-CM6106</strain>
    </source>
</reference>
<feature type="compositionally biased region" description="Basic residues" evidence="1">
    <location>
        <begin position="343"/>
        <end position="354"/>
    </location>
</feature>
<feature type="compositionally biased region" description="Polar residues" evidence="1">
    <location>
        <begin position="1"/>
        <end position="16"/>
    </location>
</feature>
<accession>A0A8H6QGV9</accession>
<sequence length="584" mass="65308">MPTTLTHPEKLTTSPKINADDDSYDHRRRAISAIISAHYVGLPAHQQIINTRANREPPDTQALNLLLNILSPGAIASGPVYVPDPQHLAVAATFLVHPSTTSRAKTAEEEEAPNAALRLLRLTNTLVGPISANFTAAFAFNHFESSRQGRRRRAEGEENANGDVSHDDTRTLNIDLCQSGSLWSRAEDFWHAVGWVFNCSVLHPERWARWQIWLQFICEVLEDDWNERRRESTGAAEDEERRKILENSLIFRYIAGGSVSYGRNRRILRAIFADGGSASVSEFREVFHKELKAPKRESNNIKKREGEVNIDEDQFGDYLSKDEDEGDSDATDSAAPVPTPARRPTRQSKRSRRGAAKDTPTADAVTADHTPSPVQVQVHGGVSLLGGFASLILRQRLLHILSAVSEDLPTSFTTLEELYHLFVENIRHLPLPIYQAFVSPFVLPHFSPAAQTTLCEFLLFRMRENAAPDTDEEYLNQAKLEECFLPYAASTPSIVDNAKMSIALEALLVLLADSEMLTVTPALKAAVQEGIMARVEKVQVETRKNQSSRQTEDIEWCWLLESGERLMFLVDDVLSPKHPSAKYS</sequence>
<name>A0A8H6QGV9_9EURO</name>
<feature type="region of interest" description="Disordered" evidence="1">
    <location>
        <begin position="1"/>
        <end position="22"/>
    </location>
</feature>
<dbReference type="Proteomes" id="UP000630445">
    <property type="component" value="Unassembled WGS sequence"/>
</dbReference>
<dbReference type="EMBL" id="JACBAF010001860">
    <property type="protein sequence ID" value="KAF7172443.1"/>
    <property type="molecule type" value="Genomic_DNA"/>
</dbReference>
<comment type="caution">
    <text evidence="3">The sequence shown here is derived from an EMBL/GenBank/DDBJ whole genome shotgun (WGS) entry which is preliminary data.</text>
</comment>
<protein>
    <submittedName>
        <fullName evidence="3">Uncharacterized protein</fullName>
    </submittedName>
</protein>
<dbReference type="OrthoDB" id="5411773at2759"/>
<dbReference type="AlphaFoldDB" id="A0A8H6QGV9"/>
<evidence type="ECO:0000256" key="1">
    <source>
        <dbReference type="SAM" id="MobiDB-lite"/>
    </source>
</evidence>
<gene>
    <name evidence="2" type="ORF">CNMCM5793_005196</name>
    <name evidence="3" type="ORF">CNMCM6106_006651</name>
</gene>
<dbReference type="Proteomes" id="UP000662466">
    <property type="component" value="Unassembled WGS sequence"/>
</dbReference>
<evidence type="ECO:0000313" key="5">
    <source>
        <dbReference type="Proteomes" id="UP000662466"/>
    </source>
</evidence>